<dbReference type="eggNOG" id="KOG0714">
    <property type="taxonomic scope" value="Eukaryota"/>
</dbReference>
<dbReference type="PROSITE" id="PS00636">
    <property type="entry name" value="DNAJ_1"/>
    <property type="match status" value="1"/>
</dbReference>
<dbReference type="InterPro" id="IPR018253">
    <property type="entry name" value="DnaJ_domain_CS"/>
</dbReference>
<evidence type="ECO:0000256" key="1">
    <source>
        <dbReference type="SAM" id="Phobius"/>
    </source>
</evidence>
<dbReference type="SUPFAM" id="SSF46565">
    <property type="entry name" value="Chaperone J-domain"/>
    <property type="match status" value="1"/>
</dbReference>
<dbReference type="GeneID" id="27685674"/>
<evidence type="ECO:0000256" key="2">
    <source>
        <dbReference type="SAM" id="SignalP"/>
    </source>
</evidence>
<keyword evidence="1" id="KW-0472">Membrane</keyword>
<dbReference type="RefSeq" id="XP_016611019.1">
    <property type="nucleotide sequence ID" value="XM_016750357.1"/>
</dbReference>
<evidence type="ECO:0000259" key="3">
    <source>
        <dbReference type="PROSITE" id="PS50076"/>
    </source>
</evidence>
<feature type="signal peptide" evidence="2">
    <location>
        <begin position="1"/>
        <end position="22"/>
    </location>
</feature>
<keyword evidence="2" id="KW-0732">Signal</keyword>
<dbReference type="CDD" id="cd06257">
    <property type="entry name" value="DnaJ"/>
    <property type="match status" value="1"/>
</dbReference>
<dbReference type="InParanoid" id="A0A0L0HPT6"/>
<feature type="chain" id="PRO_5005540004" description="J domain-containing protein" evidence="2">
    <location>
        <begin position="23"/>
        <end position="262"/>
    </location>
</feature>
<dbReference type="STRING" id="645134.A0A0L0HPT6"/>
<dbReference type="PRINTS" id="PR00625">
    <property type="entry name" value="JDOMAIN"/>
</dbReference>
<dbReference type="InterPro" id="IPR001623">
    <property type="entry name" value="DnaJ_domain"/>
</dbReference>
<dbReference type="VEuPathDB" id="FungiDB:SPPG_02055"/>
<keyword evidence="5" id="KW-1185">Reference proteome</keyword>
<dbReference type="AlphaFoldDB" id="A0A0L0HPT6"/>
<organism evidence="4 5">
    <name type="scientific">Spizellomyces punctatus (strain DAOM BR117)</name>
    <dbReference type="NCBI Taxonomy" id="645134"/>
    <lineage>
        <taxon>Eukaryota</taxon>
        <taxon>Fungi</taxon>
        <taxon>Fungi incertae sedis</taxon>
        <taxon>Chytridiomycota</taxon>
        <taxon>Chytridiomycota incertae sedis</taxon>
        <taxon>Chytridiomycetes</taxon>
        <taxon>Spizellomycetales</taxon>
        <taxon>Spizellomycetaceae</taxon>
        <taxon>Spizellomyces</taxon>
    </lineage>
</organism>
<reference evidence="4 5" key="1">
    <citation type="submission" date="2009-08" db="EMBL/GenBank/DDBJ databases">
        <title>The Genome Sequence of Spizellomyces punctatus strain DAOM BR117.</title>
        <authorList>
            <consortium name="The Broad Institute Genome Sequencing Platform"/>
            <person name="Russ C."/>
            <person name="Cuomo C."/>
            <person name="Shea T."/>
            <person name="Young S.K."/>
            <person name="Zeng Q."/>
            <person name="Koehrsen M."/>
            <person name="Haas B."/>
            <person name="Borodovsky M."/>
            <person name="Guigo R."/>
            <person name="Alvarado L."/>
            <person name="Berlin A."/>
            <person name="Bochicchio J."/>
            <person name="Borenstein D."/>
            <person name="Chapman S."/>
            <person name="Chen Z."/>
            <person name="Engels R."/>
            <person name="Freedman E."/>
            <person name="Gellesch M."/>
            <person name="Goldberg J."/>
            <person name="Griggs A."/>
            <person name="Gujja S."/>
            <person name="Heiman D."/>
            <person name="Hepburn T."/>
            <person name="Howarth C."/>
            <person name="Jen D."/>
            <person name="Larson L."/>
            <person name="Lewis B."/>
            <person name="Mehta T."/>
            <person name="Park D."/>
            <person name="Pearson M."/>
            <person name="Roberts A."/>
            <person name="Saif S."/>
            <person name="Shenoy N."/>
            <person name="Sisk P."/>
            <person name="Stolte C."/>
            <person name="Sykes S."/>
            <person name="Thomson T."/>
            <person name="Walk T."/>
            <person name="White J."/>
            <person name="Yandava C."/>
            <person name="Burger G."/>
            <person name="Gray M.W."/>
            <person name="Holland P.W.H."/>
            <person name="King N."/>
            <person name="Lang F.B.F."/>
            <person name="Roger A.J."/>
            <person name="Ruiz-Trillo I."/>
            <person name="Lander E."/>
            <person name="Nusbaum C."/>
        </authorList>
    </citation>
    <scope>NUCLEOTIDE SEQUENCE [LARGE SCALE GENOMIC DNA]</scope>
    <source>
        <strain evidence="4 5">DAOM BR117</strain>
    </source>
</reference>
<dbReference type="EMBL" id="KQ257452">
    <property type="protein sequence ID" value="KND02980.1"/>
    <property type="molecule type" value="Genomic_DNA"/>
</dbReference>
<keyword evidence="1" id="KW-1133">Transmembrane helix</keyword>
<gene>
    <name evidence="4" type="ORF">SPPG_02055</name>
</gene>
<dbReference type="Gene3D" id="1.10.287.110">
    <property type="entry name" value="DnaJ domain"/>
    <property type="match status" value="1"/>
</dbReference>
<feature type="transmembrane region" description="Helical" evidence="1">
    <location>
        <begin position="211"/>
        <end position="236"/>
    </location>
</feature>
<evidence type="ECO:0000313" key="5">
    <source>
        <dbReference type="Proteomes" id="UP000053201"/>
    </source>
</evidence>
<name>A0A0L0HPT6_SPIPD</name>
<dbReference type="PROSITE" id="PS50076">
    <property type="entry name" value="DNAJ_2"/>
    <property type="match status" value="1"/>
</dbReference>
<feature type="domain" description="J" evidence="3">
    <location>
        <begin position="53"/>
        <end position="118"/>
    </location>
</feature>
<keyword evidence="1" id="KW-0812">Transmembrane</keyword>
<dbReference type="OrthoDB" id="445556at2759"/>
<dbReference type="Pfam" id="PF00226">
    <property type="entry name" value="DnaJ"/>
    <property type="match status" value="1"/>
</dbReference>
<dbReference type="SMART" id="SM00271">
    <property type="entry name" value="DnaJ"/>
    <property type="match status" value="1"/>
</dbReference>
<dbReference type="InterPro" id="IPR053025">
    <property type="entry name" value="Mito_ATP_Synthase-Asso"/>
</dbReference>
<evidence type="ECO:0000313" key="4">
    <source>
        <dbReference type="EMBL" id="KND02980.1"/>
    </source>
</evidence>
<proteinExistence type="predicted"/>
<sequence>MRLTATIVTAFLAMRPLFFVVSQKPTRQLPSFSRQCFSNRFISSSRICGARKNHYQTLDVPPSADKKALKAQFYKLSMRYHPDKNPGDEEASAKFIEINEAYSTLNDDFKRREYDRTMEVLDSKASPFTHNRTGPRRTVRPYESRDHIKPDDWILYRRPQRSSRPIYDFGKHEQEHYGRAAEKREHTRQARLFKTLYFRKLQEAERMESRMMYVCALVGFGVFFLFQSGLIQLIFLDDDGLDEDLAEIYRISKAMGRNREKD</sequence>
<dbReference type="PANTHER" id="PTHR44873">
    <property type="entry name" value="DNAJ HOMOLOG SUBFAMILY C MEMBER 30, MITOCHONDRIAL"/>
    <property type="match status" value="1"/>
</dbReference>
<protein>
    <recommendedName>
        <fullName evidence="3">J domain-containing protein</fullName>
    </recommendedName>
</protein>
<dbReference type="InterPro" id="IPR036869">
    <property type="entry name" value="J_dom_sf"/>
</dbReference>
<dbReference type="OMA" id="IHITQAY"/>
<accession>A0A0L0HPT6</accession>
<dbReference type="Proteomes" id="UP000053201">
    <property type="component" value="Unassembled WGS sequence"/>
</dbReference>
<dbReference type="PANTHER" id="PTHR44873:SF1">
    <property type="entry name" value="DNAJ HOMOLOG SUBFAMILY C MEMBER 30, MITOCHONDRIAL"/>
    <property type="match status" value="1"/>
</dbReference>